<organism evidence="2 3">
    <name type="scientific">Pyrenophora seminiperda CCB06</name>
    <dbReference type="NCBI Taxonomy" id="1302712"/>
    <lineage>
        <taxon>Eukaryota</taxon>
        <taxon>Fungi</taxon>
        <taxon>Dikarya</taxon>
        <taxon>Ascomycota</taxon>
        <taxon>Pezizomycotina</taxon>
        <taxon>Dothideomycetes</taxon>
        <taxon>Pleosporomycetidae</taxon>
        <taxon>Pleosporales</taxon>
        <taxon>Pleosporineae</taxon>
        <taxon>Pleosporaceae</taxon>
        <taxon>Pyrenophora</taxon>
    </lineage>
</organism>
<evidence type="ECO:0000256" key="1">
    <source>
        <dbReference type="SAM" id="SignalP"/>
    </source>
</evidence>
<protein>
    <submittedName>
        <fullName evidence="2">Cell wall</fullName>
    </submittedName>
</protein>
<keyword evidence="3" id="KW-1185">Reference proteome</keyword>
<feature type="chain" id="PRO_5018097433" evidence="1">
    <location>
        <begin position="19"/>
        <end position="210"/>
    </location>
</feature>
<reference evidence="2 3" key="1">
    <citation type="journal article" date="2014" name="PLoS ONE">
        <title>De novo Genome Assembly of the Fungal Plant Pathogen Pyrenophora semeniperda.</title>
        <authorList>
            <person name="Soliai M.M."/>
            <person name="Meyer S.E."/>
            <person name="Udall J.A."/>
            <person name="Elzinga D.E."/>
            <person name="Hermansen R.A."/>
            <person name="Bodily P.M."/>
            <person name="Hart A.A."/>
            <person name="Coleman C.E."/>
        </authorList>
    </citation>
    <scope>NUCLEOTIDE SEQUENCE [LARGE SCALE GENOMIC DNA]</scope>
    <source>
        <strain evidence="2 3">CCB06</strain>
        <tissue evidence="2">Mycelium</tissue>
    </source>
</reference>
<name>A0A3M7M4A6_9PLEO</name>
<dbReference type="Proteomes" id="UP000265663">
    <property type="component" value="Unassembled WGS sequence"/>
</dbReference>
<dbReference type="PROSITE" id="PS51257">
    <property type="entry name" value="PROKAR_LIPOPROTEIN"/>
    <property type="match status" value="1"/>
</dbReference>
<proteinExistence type="predicted"/>
<sequence length="210" mass="22122">MKFTTTAALASTLALASAAACPKPDAAAQSAPYPSTPDAVNIFRLNALITTGPYQQNATIQAYKGGLGINVKQNASCADANSNYISLFVDKTNGNLGVYSDYPPITAYVDRSGMGQGLLRFSTGVAPPLPKNAERGPWKITKDLDLVFAPTNGENGLQACTSDGGKTFSVWLRGVNPAGGYKECYPFVGQVLPVPENLLNKCAYNDFGTN</sequence>
<dbReference type="AlphaFoldDB" id="A0A3M7M4A6"/>
<dbReference type="OrthoDB" id="4093325at2759"/>
<keyword evidence="1" id="KW-0732">Signal</keyword>
<evidence type="ECO:0000313" key="3">
    <source>
        <dbReference type="Proteomes" id="UP000265663"/>
    </source>
</evidence>
<dbReference type="EMBL" id="KE747818">
    <property type="protein sequence ID" value="RMZ69337.1"/>
    <property type="molecule type" value="Genomic_DNA"/>
</dbReference>
<accession>A0A3M7M4A6</accession>
<feature type="signal peptide" evidence="1">
    <location>
        <begin position="1"/>
        <end position="18"/>
    </location>
</feature>
<evidence type="ECO:0000313" key="2">
    <source>
        <dbReference type="EMBL" id="RMZ69337.1"/>
    </source>
</evidence>
<gene>
    <name evidence="2" type="ORF">GMOD_00006117</name>
</gene>